<dbReference type="Proteomes" id="UP001186944">
    <property type="component" value="Unassembled WGS sequence"/>
</dbReference>
<dbReference type="PANTHER" id="PTHR31389">
    <property type="entry name" value="LD39211P"/>
    <property type="match status" value="1"/>
</dbReference>
<dbReference type="InterPro" id="IPR012444">
    <property type="entry name" value="DUF1647"/>
</dbReference>
<protein>
    <submittedName>
        <fullName evidence="1">Uncharacterized protein</fullName>
    </submittedName>
</protein>
<proteinExistence type="predicted"/>
<name>A0AA88Y2W9_PINIB</name>
<organism evidence="1 2">
    <name type="scientific">Pinctada imbricata</name>
    <name type="common">Atlantic pearl-oyster</name>
    <name type="synonym">Pinctada martensii</name>
    <dbReference type="NCBI Taxonomy" id="66713"/>
    <lineage>
        <taxon>Eukaryota</taxon>
        <taxon>Metazoa</taxon>
        <taxon>Spiralia</taxon>
        <taxon>Lophotrochozoa</taxon>
        <taxon>Mollusca</taxon>
        <taxon>Bivalvia</taxon>
        <taxon>Autobranchia</taxon>
        <taxon>Pteriomorphia</taxon>
        <taxon>Pterioida</taxon>
        <taxon>Pterioidea</taxon>
        <taxon>Pteriidae</taxon>
        <taxon>Pinctada</taxon>
    </lineage>
</organism>
<accession>A0AA88Y2W9</accession>
<keyword evidence="2" id="KW-1185">Reference proteome</keyword>
<reference evidence="1" key="1">
    <citation type="submission" date="2019-08" db="EMBL/GenBank/DDBJ databases">
        <title>The improved chromosome-level genome for the pearl oyster Pinctada fucata martensii using PacBio sequencing and Hi-C.</title>
        <authorList>
            <person name="Zheng Z."/>
        </authorList>
    </citation>
    <scope>NUCLEOTIDE SEQUENCE</scope>
    <source>
        <strain evidence="1">ZZ-2019</strain>
        <tissue evidence="1">Adductor muscle</tissue>
    </source>
</reference>
<sequence length="398" mass="46374">MRMRMKNQRVVVVWVLLLIGIIYLCTDRRTKYKDNVKALLAKDKLSTSTEGGQVRSLRDYYSYMEYHVNWKERNPEVFINKSHPFFKDRSDPVCDHSFHDKFRDNVNTVLKYSFSGIEKYLEYLGLDDNGIHRLTIKNGANDDVNETEIVIVTGTSSNHFAEFQGLVKNLRGTIFKQYKNVRLVFYNLGLTKSQLKRTIKYCNCEVRSFPIRKLPKHVSRPNTYAWKPVLIQLALKDFEQIIYVDTSFRFSAKNSLNTYLERSKMHGIQLPFDLRPVSTMTDERTFRFLGEEPCSFYGYTEAAAQIFIISRSEFTLQAVIKPLLSCALQFGCMAHPREVSLLSCHFEKVMHACHRFDQSVIGIIITRIFNVRRDLVTIDLPEIGSVQREDKANIFPSH</sequence>
<dbReference type="PANTHER" id="PTHR31389:SF4">
    <property type="entry name" value="LD39211P"/>
    <property type="match status" value="1"/>
</dbReference>
<dbReference type="AlphaFoldDB" id="A0AA88Y2W9"/>
<evidence type="ECO:0000313" key="1">
    <source>
        <dbReference type="EMBL" id="KAK3094932.1"/>
    </source>
</evidence>
<dbReference type="Pfam" id="PF07801">
    <property type="entry name" value="DUF1647"/>
    <property type="match status" value="1"/>
</dbReference>
<dbReference type="EMBL" id="VSWD01000008">
    <property type="protein sequence ID" value="KAK3094932.1"/>
    <property type="molecule type" value="Genomic_DNA"/>
</dbReference>
<comment type="caution">
    <text evidence="1">The sequence shown here is derived from an EMBL/GenBank/DDBJ whole genome shotgun (WGS) entry which is preliminary data.</text>
</comment>
<gene>
    <name evidence="1" type="ORF">FSP39_007991</name>
</gene>
<evidence type="ECO:0000313" key="2">
    <source>
        <dbReference type="Proteomes" id="UP001186944"/>
    </source>
</evidence>